<name>A0ABU8YJU9_9CYAN</name>
<gene>
    <name evidence="1" type="ORF">WMG39_07215</name>
</gene>
<evidence type="ECO:0008006" key="3">
    <source>
        <dbReference type="Google" id="ProtNLM"/>
    </source>
</evidence>
<keyword evidence="2" id="KW-1185">Reference proteome</keyword>
<dbReference type="EMBL" id="JBBLXS010000064">
    <property type="protein sequence ID" value="MEK0184646.1"/>
    <property type="molecule type" value="Genomic_DNA"/>
</dbReference>
<dbReference type="SUPFAM" id="SSF69635">
    <property type="entry name" value="Type III secretory system chaperone-like"/>
    <property type="match status" value="1"/>
</dbReference>
<dbReference type="RefSeq" id="WP_340519456.1">
    <property type="nucleotide sequence ID" value="NZ_JBBLXS010000064.1"/>
</dbReference>
<reference evidence="1 2" key="1">
    <citation type="journal article" date="2020" name="Harmful Algae">
        <title>Molecular and morphological characterization of a novel dihydroanatoxin-a producing Microcoleus species (cyanobacteria) from the Russian River, California, USA.</title>
        <authorList>
            <person name="Conklin K.Y."/>
            <person name="Stancheva R."/>
            <person name="Otten T.G."/>
            <person name="Fadness R."/>
            <person name="Boyer G.L."/>
            <person name="Read B."/>
            <person name="Zhang X."/>
            <person name="Sheath R.G."/>
        </authorList>
    </citation>
    <scope>NUCLEOTIDE SEQUENCE [LARGE SCALE GENOMIC DNA]</scope>
    <source>
        <strain evidence="1 2">PTRS2</strain>
    </source>
</reference>
<evidence type="ECO:0000313" key="2">
    <source>
        <dbReference type="Proteomes" id="UP001384579"/>
    </source>
</evidence>
<organism evidence="1 2">
    <name type="scientific">Microcoleus anatoxicus PTRS2</name>
    <dbReference type="NCBI Taxonomy" id="2705321"/>
    <lineage>
        <taxon>Bacteria</taxon>
        <taxon>Bacillati</taxon>
        <taxon>Cyanobacteriota</taxon>
        <taxon>Cyanophyceae</taxon>
        <taxon>Oscillatoriophycideae</taxon>
        <taxon>Oscillatoriales</taxon>
        <taxon>Microcoleaceae</taxon>
        <taxon>Microcoleus</taxon>
        <taxon>Microcoleus anatoxicus</taxon>
    </lineage>
</organism>
<dbReference type="Gene3D" id="3.30.1460.10">
    <property type="match status" value="1"/>
</dbReference>
<evidence type="ECO:0000313" key="1">
    <source>
        <dbReference type="EMBL" id="MEK0184646.1"/>
    </source>
</evidence>
<proteinExistence type="predicted"/>
<sequence>MTPEEITHTLKDLFGESVEMAAATSWQVETPQFRLLVLLSEDSSWLRILIPIADATSTQKFFDKLLEANFDNTLETRYAVHQNILWGVFQHNLTTLATGDFSAAVARLLALQQRGLSDFFDDLIETRIRQIIKAAKIQGQSVETTLQTLDRFYAEGLMGEMELGPESRQQTLAAWRYQLERLWPEVEPQS</sequence>
<protein>
    <recommendedName>
        <fullName evidence="3">DNA-binding domain-containing protein</fullName>
    </recommendedName>
</protein>
<comment type="caution">
    <text evidence="1">The sequence shown here is derived from an EMBL/GenBank/DDBJ whole genome shotgun (WGS) entry which is preliminary data.</text>
</comment>
<dbReference type="Proteomes" id="UP001384579">
    <property type="component" value="Unassembled WGS sequence"/>
</dbReference>
<accession>A0ABU8YJU9</accession>